<proteinExistence type="predicted"/>
<reference evidence="7" key="1">
    <citation type="journal article" date="2015" name="Proc. Natl. Acad. Sci. U.S.A.">
        <title>Networks of energetic and metabolic interactions define dynamics in microbial communities.</title>
        <authorList>
            <person name="Embree M."/>
            <person name="Liu J.K."/>
            <person name="Al-Bassam M.M."/>
            <person name="Zengler K."/>
        </authorList>
    </citation>
    <scope>NUCLEOTIDE SEQUENCE</scope>
</reference>
<evidence type="ECO:0000256" key="2">
    <source>
        <dbReference type="ARBA" id="ARBA00022475"/>
    </source>
</evidence>
<evidence type="ECO:0000313" key="7">
    <source>
        <dbReference type="EMBL" id="KUG21072.1"/>
    </source>
</evidence>
<comment type="subcellular location">
    <subcellularLocation>
        <location evidence="1">Cell membrane</location>
        <topology evidence="1">Multi-pass membrane protein</topology>
    </subcellularLocation>
</comment>
<dbReference type="InterPro" id="IPR012809">
    <property type="entry name" value="ECF_CbiQ"/>
</dbReference>
<dbReference type="EMBL" id="LNQE01001104">
    <property type="protein sequence ID" value="KUG21072.1"/>
    <property type="molecule type" value="Genomic_DNA"/>
</dbReference>
<gene>
    <name evidence="7" type="ORF">ASZ90_009180</name>
</gene>
<dbReference type="NCBIfam" id="TIGR02454">
    <property type="entry name" value="ECF_T_CbiQ"/>
    <property type="match status" value="1"/>
</dbReference>
<sequence length="269" mass="30502">MIDGLHFIERHAYGNSVIHRMDARVKLLVALTAIIAIVALPYSTMVVSLGAVLFTLFLALWTFSGLSPLVYIKRVVFILPFGFFLIFFQIFFTNRYYDTFHPLASLPFGITIYAESVEFALILLVKFLVSISFIILLSSTTRMQDMLDASRRFGLPAEFALTLGVMIRYLFVFAGMISRIRSALASRCFDPFDRRLPYRYRLQQLGYTIGMIFVRSYEQGERTYTSMLCRGYGSDVHAPVPKTPLSVGEISFLAGAMIFIVGSTVVFYL</sequence>
<dbReference type="GO" id="GO:0043190">
    <property type="term" value="C:ATP-binding cassette (ABC) transporter complex"/>
    <property type="evidence" value="ECO:0007669"/>
    <property type="project" value="InterPro"/>
</dbReference>
<protein>
    <submittedName>
        <fullName evidence="7">Transmembrane component nikq of energizing module of nickel ecf transporter</fullName>
    </submittedName>
</protein>
<dbReference type="PANTHER" id="PTHR34857:SF2">
    <property type="entry name" value="SLL0384 PROTEIN"/>
    <property type="match status" value="1"/>
</dbReference>
<dbReference type="Pfam" id="PF02361">
    <property type="entry name" value="CbiQ"/>
    <property type="match status" value="1"/>
</dbReference>
<accession>A0A0W8FJJ8</accession>
<feature type="transmembrane region" description="Helical" evidence="6">
    <location>
        <begin position="46"/>
        <end position="63"/>
    </location>
</feature>
<keyword evidence="3 6" id="KW-0812">Transmembrane</keyword>
<keyword evidence="4 6" id="KW-1133">Transmembrane helix</keyword>
<evidence type="ECO:0000256" key="5">
    <source>
        <dbReference type="ARBA" id="ARBA00023136"/>
    </source>
</evidence>
<dbReference type="AlphaFoldDB" id="A0A0W8FJJ8"/>
<feature type="transmembrane region" description="Helical" evidence="6">
    <location>
        <begin position="117"/>
        <end position="138"/>
    </location>
</feature>
<feature type="transmembrane region" description="Helical" evidence="6">
    <location>
        <begin position="250"/>
        <end position="268"/>
    </location>
</feature>
<dbReference type="InterPro" id="IPR051611">
    <property type="entry name" value="ECF_transporter_component"/>
</dbReference>
<comment type="caution">
    <text evidence="7">The sequence shown here is derived from an EMBL/GenBank/DDBJ whole genome shotgun (WGS) entry which is preliminary data.</text>
</comment>
<dbReference type="GO" id="GO:0006824">
    <property type="term" value="P:cobalt ion transport"/>
    <property type="evidence" value="ECO:0007669"/>
    <property type="project" value="InterPro"/>
</dbReference>
<keyword evidence="2" id="KW-1003">Cell membrane</keyword>
<feature type="transmembrane region" description="Helical" evidence="6">
    <location>
        <begin position="75"/>
        <end position="97"/>
    </location>
</feature>
<feature type="transmembrane region" description="Helical" evidence="6">
    <location>
        <begin position="21"/>
        <end position="40"/>
    </location>
</feature>
<evidence type="ECO:0000256" key="4">
    <source>
        <dbReference type="ARBA" id="ARBA00022989"/>
    </source>
</evidence>
<feature type="transmembrane region" description="Helical" evidence="6">
    <location>
        <begin position="159"/>
        <end position="177"/>
    </location>
</feature>
<keyword evidence="5 6" id="KW-0472">Membrane</keyword>
<evidence type="ECO:0000256" key="1">
    <source>
        <dbReference type="ARBA" id="ARBA00004651"/>
    </source>
</evidence>
<dbReference type="PANTHER" id="PTHR34857">
    <property type="entry name" value="SLL0384 PROTEIN"/>
    <property type="match status" value="1"/>
</dbReference>
<organism evidence="7">
    <name type="scientific">hydrocarbon metagenome</name>
    <dbReference type="NCBI Taxonomy" id="938273"/>
    <lineage>
        <taxon>unclassified sequences</taxon>
        <taxon>metagenomes</taxon>
        <taxon>ecological metagenomes</taxon>
    </lineage>
</organism>
<name>A0A0W8FJJ8_9ZZZZ</name>
<evidence type="ECO:0000256" key="3">
    <source>
        <dbReference type="ARBA" id="ARBA00022692"/>
    </source>
</evidence>
<dbReference type="CDD" id="cd16914">
    <property type="entry name" value="EcfT"/>
    <property type="match status" value="1"/>
</dbReference>
<evidence type="ECO:0000256" key="6">
    <source>
        <dbReference type="SAM" id="Phobius"/>
    </source>
</evidence>
<dbReference type="InterPro" id="IPR003339">
    <property type="entry name" value="ABC/ECF_trnsptr_transmembrane"/>
</dbReference>